<dbReference type="SUPFAM" id="SSF52218">
    <property type="entry name" value="Flavoproteins"/>
    <property type="match status" value="1"/>
</dbReference>
<reference evidence="2 3" key="1">
    <citation type="submission" date="2012-06" db="EMBL/GenBank/DDBJ databases">
        <title>Complete sequence of Sulfurospirillum barnesii SES-3.</title>
        <authorList>
            <consortium name="US DOE Joint Genome Institute"/>
            <person name="Lucas S."/>
            <person name="Han J."/>
            <person name="Lapidus A."/>
            <person name="Cheng J.-F."/>
            <person name="Goodwin L."/>
            <person name="Pitluck S."/>
            <person name="Peters L."/>
            <person name="Ovchinnikova G."/>
            <person name="Lu M."/>
            <person name="Detter J.C."/>
            <person name="Han C."/>
            <person name="Tapia R."/>
            <person name="Land M."/>
            <person name="Hauser L."/>
            <person name="Kyrpides N."/>
            <person name="Ivanova N."/>
            <person name="Pagani I."/>
            <person name="Stolz J."/>
            <person name="Arkin A."/>
            <person name="Dehal P."/>
            <person name="Oremland R."/>
            <person name="Saltikov C."/>
            <person name="Basu P."/>
            <person name="Hollibaugh J."/>
            <person name="Newman D."/>
            <person name="Stolyar S."/>
            <person name="Hazen T."/>
            <person name="Woyke T."/>
        </authorList>
    </citation>
    <scope>NUCLEOTIDE SEQUENCE [LARGE SCALE GENOMIC DNA]</scope>
    <source>
        <strain evidence="3">ATCC 700032 / DSM 10660 / SES-3</strain>
    </source>
</reference>
<accession>I3Y0C5</accession>
<dbReference type="Proteomes" id="UP000006176">
    <property type="component" value="Chromosome"/>
</dbReference>
<dbReference type="Gene3D" id="3.40.50.360">
    <property type="match status" value="1"/>
</dbReference>
<dbReference type="OrthoDB" id="9812295at2"/>
<dbReference type="PANTHER" id="PTHR30543">
    <property type="entry name" value="CHROMATE REDUCTASE"/>
    <property type="match status" value="1"/>
</dbReference>
<dbReference type="STRING" id="760154.Sulba_2382"/>
<evidence type="ECO:0000313" key="2">
    <source>
        <dbReference type="EMBL" id="AFL69649.1"/>
    </source>
</evidence>
<dbReference type="EMBL" id="CP003333">
    <property type="protein sequence ID" value="AFL69649.1"/>
    <property type="molecule type" value="Genomic_DNA"/>
</dbReference>
<evidence type="ECO:0000259" key="1">
    <source>
        <dbReference type="Pfam" id="PF03358"/>
    </source>
</evidence>
<organism evidence="2 3">
    <name type="scientific">Sulfurospirillum barnesii (strain ATCC 700032 / DSM 10660 / SES-3)</name>
    <dbReference type="NCBI Taxonomy" id="760154"/>
    <lineage>
        <taxon>Bacteria</taxon>
        <taxon>Pseudomonadati</taxon>
        <taxon>Campylobacterota</taxon>
        <taxon>Epsilonproteobacteria</taxon>
        <taxon>Campylobacterales</taxon>
        <taxon>Sulfurospirillaceae</taxon>
        <taxon>Sulfurospirillum</taxon>
    </lineage>
</organism>
<dbReference type="KEGG" id="sba:Sulba_2382"/>
<dbReference type="AlphaFoldDB" id="I3Y0C5"/>
<dbReference type="InterPro" id="IPR050712">
    <property type="entry name" value="NAD(P)H-dep_reductase"/>
</dbReference>
<dbReference type="GO" id="GO:0016491">
    <property type="term" value="F:oxidoreductase activity"/>
    <property type="evidence" value="ECO:0007669"/>
    <property type="project" value="InterPro"/>
</dbReference>
<gene>
    <name evidence="2" type="ordered locus">Sulba_2382</name>
</gene>
<proteinExistence type="predicted"/>
<sequence>MFIILVASLNENMKLAQEIQHTLEAMQCKSEIINLVTLNAPLYDTQKESNQGIPDSIKALSEKMKNALGYIVVAPEYNYSIPPVLTNVVAWLSRQGEHFRELFTLKYVQLATHSGSGGNEVCNAMRTQFSKLGAIVAPREILATYDKKVEAESLKRILTQFVAIARK</sequence>
<feature type="domain" description="NADPH-dependent FMN reductase-like" evidence="1">
    <location>
        <begin position="4"/>
        <end position="142"/>
    </location>
</feature>
<dbReference type="GO" id="GO:0010181">
    <property type="term" value="F:FMN binding"/>
    <property type="evidence" value="ECO:0007669"/>
    <property type="project" value="TreeGrafter"/>
</dbReference>
<protein>
    <submittedName>
        <fullName evidence="2">Putative flavoprotein</fullName>
    </submittedName>
</protein>
<dbReference type="PATRIC" id="fig|760154.4.peg.2377"/>
<dbReference type="HOGENOM" id="CLU_1599989_0_0_7"/>
<dbReference type="RefSeq" id="WP_014770512.1">
    <property type="nucleotide sequence ID" value="NC_018002.1"/>
</dbReference>
<keyword evidence="3" id="KW-1185">Reference proteome</keyword>
<dbReference type="eggNOG" id="COG0431">
    <property type="taxonomic scope" value="Bacteria"/>
</dbReference>
<evidence type="ECO:0000313" key="3">
    <source>
        <dbReference type="Proteomes" id="UP000006176"/>
    </source>
</evidence>
<dbReference type="GO" id="GO:0005829">
    <property type="term" value="C:cytosol"/>
    <property type="evidence" value="ECO:0007669"/>
    <property type="project" value="TreeGrafter"/>
</dbReference>
<dbReference type="InterPro" id="IPR029039">
    <property type="entry name" value="Flavoprotein-like_sf"/>
</dbReference>
<dbReference type="PANTHER" id="PTHR30543:SF21">
    <property type="entry name" value="NAD(P)H-DEPENDENT FMN REDUCTASE LOT6"/>
    <property type="match status" value="1"/>
</dbReference>
<name>I3Y0C5_SULBS</name>
<dbReference type="InterPro" id="IPR005025">
    <property type="entry name" value="FMN_Rdtase-like_dom"/>
</dbReference>
<dbReference type="Pfam" id="PF03358">
    <property type="entry name" value="FMN_red"/>
    <property type="match status" value="1"/>
</dbReference>